<evidence type="ECO:0000313" key="4">
    <source>
        <dbReference type="Proteomes" id="UP000324748"/>
    </source>
</evidence>
<dbReference type="EMBL" id="VSWC01000079">
    <property type="protein sequence ID" value="KAA1094197.1"/>
    <property type="molecule type" value="Genomic_DNA"/>
</dbReference>
<feature type="compositionally biased region" description="Acidic residues" evidence="1">
    <location>
        <begin position="93"/>
        <end position="113"/>
    </location>
</feature>
<keyword evidence="4" id="KW-1185">Reference proteome</keyword>
<protein>
    <submittedName>
        <fullName evidence="2">Uncharacterized protein</fullName>
    </submittedName>
</protein>
<dbReference type="Proteomes" id="UP000324748">
    <property type="component" value="Unassembled WGS sequence"/>
</dbReference>
<dbReference type="EMBL" id="VDEP01000438">
    <property type="protein sequence ID" value="KAA1083318.1"/>
    <property type="molecule type" value="Genomic_DNA"/>
</dbReference>
<evidence type="ECO:0000313" key="3">
    <source>
        <dbReference type="EMBL" id="KAA1094197.1"/>
    </source>
</evidence>
<accession>A0A5B0N590</accession>
<dbReference type="Proteomes" id="UP000325313">
    <property type="component" value="Unassembled WGS sequence"/>
</dbReference>
<evidence type="ECO:0000256" key="1">
    <source>
        <dbReference type="SAM" id="MobiDB-lite"/>
    </source>
</evidence>
<sequence>MPKGELGTLIGYDDELQSNKILTNGGKILETKNVRFLDYLKSKDDDSGNEFEFSFMDQEEEINEVVDEIPSSVDHDESEETAEKIDTRKITDIDSDSSEDRESEEESDEDNEDVQSGLVPEASSNFRALRDRTSKVKPVKYSHLTTDPTR</sequence>
<evidence type="ECO:0000313" key="5">
    <source>
        <dbReference type="Proteomes" id="UP000325313"/>
    </source>
</evidence>
<organism evidence="2 5">
    <name type="scientific">Puccinia graminis f. sp. tritici</name>
    <dbReference type="NCBI Taxonomy" id="56615"/>
    <lineage>
        <taxon>Eukaryota</taxon>
        <taxon>Fungi</taxon>
        <taxon>Dikarya</taxon>
        <taxon>Basidiomycota</taxon>
        <taxon>Pucciniomycotina</taxon>
        <taxon>Pucciniomycetes</taxon>
        <taxon>Pucciniales</taxon>
        <taxon>Pucciniaceae</taxon>
        <taxon>Puccinia</taxon>
    </lineage>
</organism>
<dbReference type="AlphaFoldDB" id="A0A5B0N590"/>
<comment type="caution">
    <text evidence="2">The sequence shown here is derived from an EMBL/GenBank/DDBJ whole genome shotgun (WGS) entry which is preliminary data.</text>
</comment>
<reference evidence="4 5" key="1">
    <citation type="submission" date="2019-05" db="EMBL/GenBank/DDBJ databases">
        <title>Emergence of the Ug99 lineage of the wheat stem rust pathogen through somatic hybridization.</title>
        <authorList>
            <person name="Li F."/>
            <person name="Upadhyaya N.M."/>
            <person name="Sperschneider J."/>
            <person name="Matny O."/>
            <person name="Nguyen-Phuc H."/>
            <person name="Mago R."/>
            <person name="Raley C."/>
            <person name="Miller M.E."/>
            <person name="Silverstein K.A.T."/>
            <person name="Henningsen E."/>
            <person name="Hirsch C.D."/>
            <person name="Visser B."/>
            <person name="Pretorius Z.A."/>
            <person name="Steffenson B.J."/>
            <person name="Schwessinger B."/>
            <person name="Dodds P.N."/>
            <person name="Figueroa M."/>
        </authorList>
    </citation>
    <scope>NUCLEOTIDE SEQUENCE [LARGE SCALE GENOMIC DNA]</scope>
    <source>
        <strain evidence="3">21-0</strain>
        <strain evidence="2 5">Ug99</strain>
    </source>
</reference>
<feature type="compositionally biased region" description="Basic and acidic residues" evidence="1">
    <location>
        <begin position="81"/>
        <end position="92"/>
    </location>
</feature>
<name>A0A5B0N590_PUCGR</name>
<feature type="region of interest" description="Disordered" evidence="1">
    <location>
        <begin position="68"/>
        <end position="150"/>
    </location>
</feature>
<proteinExistence type="predicted"/>
<dbReference type="OrthoDB" id="10584882at2759"/>
<evidence type="ECO:0000313" key="2">
    <source>
        <dbReference type="EMBL" id="KAA1083318.1"/>
    </source>
</evidence>
<gene>
    <name evidence="3" type="ORF">PGT21_012849</name>
    <name evidence="2" type="ORF">PGTUg99_027586</name>
</gene>